<accession>A0ABM8LB65</accession>
<dbReference type="RefSeq" id="WP_410365724.1">
    <property type="nucleotide sequence ID" value="NZ_CADIKR010000002.1"/>
</dbReference>
<protein>
    <recommendedName>
        <fullName evidence="3">OmpR/PhoB-type domain-containing protein</fullName>
    </recommendedName>
</protein>
<name>A0ABM8LB65_9BURK</name>
<feature type="region of interest" description="Disordered" evidence="2">
    <location>
        <begin position="1"/>
        <end position="42"/>
    </location>
</feature>
<dbReference type="SUPFAM" id="SSF46894">
    <property type="entry name" value="C-terminal effector domain of the bipartite response regulators"/>
    <property type="match status" value="1"/>
</dbReference>
<keyword evidence="5" id="KW-1185">Reference proteome</keyword>
<evidence type="ECO:0000259" key="3">
    <source>
        <dbReference type="SMART" id="SM00862"/>
    </source>
</evidence>
<comment type="caution">
    <text evidence="4">The sequence shown here is derived from an EMBL/GenBank/DDBJ whole genome shotgun (WGS) entry which is preliminary data.</text>
</comment>
<dbReference type="Gene3D" id="1.10.10.10">
    <property type="entry name" value="Winged helix-like DNA-binding domain superfamily/Winged helix DNA-binding domain"/>
    <property type="match status" value="1"/>
</dbReference>
<sequence length="152" mass="16697">MNAPVPAPFLAKPGTRKPARTSASNPACSPPCSPARTQPPAGWAPGLPQDPVDGWWSLLYWGWTLQLPNGARLDLTEVERACFACLVRNPQRELVREEVKHLRGGMNMRSLNVAICRLRTKVRQAGARLPLHTVHGVGYAFLGNLRELANSK</sequence>
<dbReference type="SMART" id="SM00862">
    <property type="entry name" value="Trans_reg_C"/>
    <property type="match status" value="1"/>
</dbReference>
<organism evidence="4 5">
    <name type="scientific">Achromobacter mucicolens</name>
    <dbReference type="NCBI Taxonomy" id="1389922"/>
    <lineage>
        <taxon>Bacteria</taxon>
        <taxon>Pseudomonadati</taxon>
        <taxon>Pseudomonadota</taxon>
        <taxon>Betaproteobacteria</taxon>
        <taxon>Burkholderiales</taxon>
        <taxon>Alcaligenaceae</taxon>
        <taxon>Achromobacter</taxon>
    </lineage>
</organism>
<dbReference type="InterPro" id="IPR001867">
    <property type="entry name" value="OmpR/PhoB-type_DNA-bd"/>
</dbReference>
<dbReference type="EMBL" id="CADIKR010000002">
    <property type="protein sequence ID" value="CAB3847960.1"/>
    <property type="molecule type" value="Genomic_DNA"/>
</dbReference>
<dbReference type="Proteomes" id="UP000507140">
    <property type="component" value="Unassembled WGS sequence"/>
</dbReference>
<evidence type="ECO:0000313" key="5">
    <source>
        <dbReference type="Proteomes" id="UP000507140"/>
    </source>
</evidence>
<dbReference type="InterPro" id="IPR036388">
    <property type="entry name" value="WH-like_DNA-bd_sf"/>
</dbReference>
<dbReference type="Pfam" id="PF00486">
    <property type="entry name" value="Trans_reg_C"/>
    <property type="match status" value="1"/>
</dbReference>
<dbReference type="InterPro" id="IPR016032">
    <property type="entry name" value="Sig_transdc_resp-reg_C-effctor"/>
</dbReference>
<gene>
    <name evidence="4" type="ORF">LMG3415_01776</name>
</gene>
<keyword evidence="1" id="KW-0238">DNA-binding</keyword>
<reference evidence="4 5" key="1">
    <citation type="submission" date="2020-04" db="EMBL/GenBank/DDBJ databases">
        <authorList>
            <person name="De Canck E."/>
        </authorList>
    </citation>
    <scope>NUCLEOTIDE SEQUENCE [LARGE SCALE GENOMIC DNA]</scope>
    <source>
        <strain evidence="4 5">LMG 3415</strain>
    </source>
</reference>
<dbReference type="CDD" id="cd00383">
    <property type="entry name" value="trans_reg_C"/>
    <property type="match status" value="1"/>
</dbReference>
<proteinExistence type="predicted"/>
<evidence type="ECO:0000256" key="2">
    <source>
        <dbReference type="SAM" id="MobiDB-lite"/>
    </source>
</evidence>
<evidence type="ECO:0000256" key="1">
    <source>
        <dbReference type="ARBA" id="ARBA00023125"/>
    </source>
</evidence>
<evidence type="ECO:0000313" key="4">
    <source>
        <dbReference type="EMBL" id="CAB3847960.1"/>
    </source>
</evidence>
<feature type="domain" description="OmpR/PhoB-type" evidence="3">
    <location>
        <begin position="70"/>
        <end position="141"/>
    </location>
</feature>